<accession>A0ABZ0W9C6</accession>
<comment type="similarity">
    <text evidence="1">Belongs to the ROK (NagC/XylR) family.</text>
</comment>
<evidence type="ECO:0000313" key="3">
    <source>
        <dbReference type="Proteomes" id="UP001325680"/>
    </source>
</evidence>
<dbReference type="SUPFAM" id="SSF53067">
    <property type="entry name" value="Actin-like ATPase domain"/>
    <property type="match status" value="1"/>
</dbReference>
<name>A0ABZ0W9C6_9BACT</name>
<dbReference type="InterPro" id="IPR000600">
    <property type="entry name" value="ROK"/>
</dbReference>
<dbReference type="PANTHER" id="PTHR18964:SF149">
    <property type="entry name" value="BIFUNCTIONAL UDP-N-ACETYLGLUCOSAMINE 2-EPIMERASE_N-ACETYLMANNOSAMINE KINASE"/>
    <property type="match status" value="1"/>
</dbReference>
<dbReference type="EMBL" id="CP139960">
    <property type="protein sequence ID" value="WQD38681.1"/>
    <property type="molecule type" value="Genomic_DNA"/>
</dbReference>
<dbReference type="RefSeq" id="WP_114791409.1">
    <property type="nucleotide sequence ID" value="NZ_CP139960.1"/>
</dbReference>
<protein>
    <submittedName>
        <fullName evidence="2">ROK family protein</fullName>
    </submittedName>
</protein>
<dbReference type="Proteomes" id="UP001325680">
    <property type="component" value="Chromosome"/>
</dbReference>
<evidence type="ECO:0000256" key="1">
    <source>
        <dbReference type="ARBA" id="ARBA00006479"/>
    </source>
</evidence>
<dbReference type="Pfam" id="PF00480">
    <property type="entry name" value="ROK"/>
    <property type="match status" value="2"/>
</dbReference>
<dbReference type="Gene3D" id="3.30.420.40">
    <property type="match status" value="2"/>
</dbReference>
<proteinExistence type="inferred from homology"/>
<keyword evidence="3" id="KW-1185">Reference proteome</keyword>
<dbReference type="CDD" id="cd23763">
    <property type="entry name" value="ASKHA_ATPase_ROK"/>
    <property type="match status" value="1"/>
</dbReference>
<gene>
    <name evidence="2" type="ORF">U0035_00790</name>
</gene>
<sequence length="298" mass="32219">MMSGDQVVMGVDIGGTHITAALVNTVSGQLIRHSLRRRRVNAAAAAETVIAEWVQCIRESMVQGPVDVISFAMPGPIDYDTGISYMRGQDKYEYLYGLNLKDLLAQALGFPRSGLFMYNDASCFLQGEIYAGCARSYAKDKMIGITLGTGLGSAVYNNGASTSADKWCVRFKGGIAEDFLSTRWFTGRWEEITGVKLSGVRELGQVALDGDTAAKHIFSEFGDHLGQFVFDFAQAEKPQAVVIGGNIAKAHALFIPSAEKVLRSLGLSLRLLPAAIGEEALLLGAVSNWNHHLRKQPG</sequence>
<organism evidence="2 3">
    <name type="scientific">Niabella yanshanensis</name>
    <dbReference type="NCBI Taxonomy" id="577386"/>
    <lineage>
        <taxon>Bacteria</taxon>
        <taxon>Pseudomonadati</taxon>
        <taxon>Bacteroidota</taxon>
        <taxon>Chitinophagia</taxon>
        <taxon>Chitinophagales</taxon>
        <taxon>Chitinophagaceae</taxon>
        <taxon>Niabella</taxon>
    </lineage>
</organism>
<dbReference type="PANTHER" id="PTHR18964">
    <property type="entry name" value="ROK (REPRESSOR, ORF, KINASE) FAMILY"/>
    <property type="match status" value="1"/>
</dbReference>
<reference evidence="2 3" key="1">
    <citation type="submission" date="2023-12" db="EMBL/GenBank/DDBJ databases">
        <title>Genome sequencing and assembly of bacterial species from a model synthetic community.</title>
        <authorList>
            <person name="Hogle S.L."/>
        </authorList>
    </citation>
    <scope>NUCLEOTIDE SEQUENCE [LARGE SCALE GENOMIC DNA]</scope>
    <source>
        <strain evidence="2 3">HAMBI_3031</strain>
    </source>
</reference>
<evidence type="ECO:0000313" key="2">
    <source>
        <dbReference type="EMBL" id="WQD38681.1"/>
    </source>
</evidence>
<dbReference type="InterPro" id="IPR043129">
    <property type="entry name" value="ATPase_NBD"/>
</dbReference>